<gene>
    <name evidence="1" type="ORF">BD410DRAFT_750065</name>
</gene>
<name>A0A4Y7Q1S4_9AGAM</name>
<accession>A0A4Y7Q1S4</accession>
<evidence type="ECO:0000313" key="2">
    <source>
        <dbReference type="Proteomes" id="UP000294933"/>
    </source>
</evidence>
<proteinExistence type="predicted"/>
<dbReference type="Proteomes" id="UP000294933">
    <property type="component" value="Unassembled WGS sequence"/>
</dbReference>
<evidence type="ECO:0000313" key="1">
    <source>
        <dbReference type="EMBL" id="TDL21112.1"/>
    </source>
</evidence>
<dbReference type="OrthoDB" id="3132318at2759"/>
<keyword evidence="2" id="KW-1185">Reference proteome</keyword>
<dbReference type="AlphaFoldDB" id="A0A4Y7Q1S4"/>
<reference evidence="1 2" key="1">
    <citation type="submission" date="2018-06" db="EMBL/GenBank/DDBJ databases">
        <title>A transcriptomic atlas of mushroom development highlights an independent origin of complex multicellularity.</title>
        <authorList>
            <consortium name="DOE Joint Genome Institute"/>
            <person name="Krizsan K."/>
            <person name="Almasi E."/>
            <person name="Merenyi Z."/>
            <person name="Sahu N."/>
            <person name="Viragh M."/>
            <person name="Koszo T."/>
            <person name="Mondo S."/>
            <person name="Kiss B."/>
            <person name="Balint B."/>
            <person name="Kues U."/>
            <person name="Barry K."/>
            <person name="Hegedus J.C."/>
            <person name="Henrissat B."/>
            <person name="Johnson J."/>
            <person name="Lipzen A."/>
            <person name="Ohm R."/>
            <person name="Nagy I."/>
            <person name="Pangilinan J."/>
            <person name="Yan J."/>
            <person name="Xiong Y."/>
            <person name="Grigoriev I.V."/>
            <person name="Hibbett D.S."/>
            <person name="Nagy L.G."/>
        </authorList>
    </citation>
    <scope>NUCLEOTIDE SEQUENCE [LARGE SCALE GENOMIC DNA]</scope>
    <source>
        <strain evidence="1 2">SZMC22713</strain>
    </source>
</reference>
<organism evidence="1 2">
    <name type="scientific">Rickenella mellea</name>
    <dbReference type="NCBI Taxonomy" id="50990"/>
    <lineage>
        <taxon>Eukaryota</taxon>
        <taxon>Fungi</taxon>
        <taxon>Dikarya</taxon>
        <taxon>Basidiomycota</taxon>
        <taxon>Agaricomycotina</taxon>
        <taxon>Agaricomycetes</taxon>
        <taxon>Hymenochaetales</taxon>
        <taxon>Rickenellaceae</taxon>
        <taxon>Rickenella</taxon>
    </lineage>
</organism>
<dbReference type="VEuPathDB" id="FungiDB:BD410DRAFT_750065"/>
<sequence>MCRYIAEGRKYTKCDHFVRLNVLALFDCGLRSCERSIKHPKNCTSNQCTSTLGPEIQKPIVTYDELCWACQSASKRPSLS</sequence>
<protein>
    <submittedName>
        <fullName evidence="1">Uncharacterized protein</fullName>
    </submittedName>
</protein>
<dbReference type="EMBL" id="ML170183">
    <property type="protein sequence ID" value="TDL21112.1"/>
    <property type="molecule type" value="Genomic_DNA"/>
</dbReference>